<dbReference type="Proteomes" id="UP000499080">
    <property type="component" value="Unassembled WGS sequence"/>
</dbReference>
<proteinExistence type="predicted"/>
<protein>
    <submittedName>
        <fullName evidence="1">Uncharacterized protein</fullName>
    </submittedName>
</protein>
<comment type="caution">
    <text evidence="1">The sequence shown here is derived from an EMBL/GenBank/DDBJ whole genome shotgun (WGS) entry which is preliminary data.</text>
</comment>
<name>A0A4Y2DDL4_ARAVE</name>
<evidence type="ECO:0000313" key="2">
    <source>
        <dbReference type="Proteomes" id="UP000499080"/>
    </source>
</evidence>
<keyword evidence="2" id="KW-1185">Reference proteome</keyword>
<dbReference type="EMBL" id="BGPR01166256">
    <property type="protein sequence ID" value="GBM14319.1"/>
    <property type="molecule type" value="Genomic_DNA"/>
</dbReference>
<gene>
    <name evidence="1" type="ORF">AVEN_48024_1</name>
</gene>
<reference evidence="1 2" key="1">
    <citation type="journal article" date="2019" name="Sci. Rep.">
        <title>Orb-weaving spider Araneus ventricosus genome elucidates the spidroin gene catalogue.</title>
        <authorList>
            <person name="Kono N."/>
            <person name="Nakamura H."/>
            <person name="Ohtoshi R."/>
            <person name="Moran D.A.P."/>
            <person name="Shinohara A."/>
            <person name="Yoshida Y."/>
            <person name="Fujiwara M."/>
            <person name="Mori M."/>
            <person name="Tomita M."/>
            <person name="Arakawa K."/>
        </authorList>
    </citation>
    <scope>NUCLEOTIDE SEQUENCE [LARGE SCALE GENOMIC DNA]</scope>
</reference>
<accession>A0A4Y2DDL4</accession>
<sequence length="95" mass="10820">MVEILRKERLFDTLLEGKAPMVRNILVAERPAEERMSQKLCLELDESTEVSLGTKKTYCDHTLKSFGVATCRSNFLVSTTLLIFFDAPPLFKLSH</sequence>
<dbReference type="AlphaFoldDB" id="A0A4Y2DDL4"/>
<evidence type="ECO:0000313" key="1">
    <source>
        <dbReference type="EMBL" id="GBM14319.1"/>
    </source>
</evidence>
<organism evidence="1 2">
    <name type="scientific">Araneus ventricosus</name>
    <name type="common">Orbweaver spider</name>
    <name type="synonym">Epeira ventricosa</name>
    <dbReference type="NCBI Taxonomy" id="182803"/>
    <lineage>
        <taxon>Eukaryota</taxon>
        <taxon>Metazoa</taxon>
        <taxon>Ecdysozoa</taxon>
        <taxon>Arthropoda</taxon>
        <taxon>Chelicerata</taxon>
        <taxon>Arachnida</taxon>
        <taxon>Araneae</taxon>
        <taxon>Araneomorphae</taxon>
        <taxon>Entelegynae</taxon>
        <taxon>Araneoidea</taxon>
        <taxon>Araneidae</taxon>
        <taxon>Araneus</taxon>
    </lineage>
</organism>